<proteinExistence type="predicted"/>
<reference evidence="1 2" key="1">
    <citation type="submission" date="2015-09" db="EMBL/GenBank/DDBJ databases">
        <title>Draft genome sequence of Alicyclobacillus ferrooxydans DSM 22381.</title>
        <authorList>
            <person name="Hemp J."/>
        </authorList>
    </citation>
    <scope>NUCLEOTIDE SEQUENCE [LARGE SCALE GENOMIC DNA]</scope>
    <source>
        <strain evidence="1 2">TC-34</strain>
    </source>
</reference>
<evidence type="ECO:0008006" key="3">
    <source>
        <dbReference type="Google" id="ProtNLM"/>
    </source>
</evidence>
<dbReference type="STRING" id="471514.AN477_01570"/>
<dbReference type="SUPFAM" id="SSF47240">
    <property type="entry name" value="Ferritin-like"/>
    <property type="match status" value="1"/>
</dbReference>
<sequence length="251" mass="28689">MFRAYTISQQDLDDRLHIYEKARKAYDWNPKHDISWNDSWGFKDSELEFAWNLASQSVSAEEVGMLVAAKLLTEADDAPSRLCLATAVSDEAKHCEVFSRFALLCGGNIKPPDPARDDLLDTLLGLNPTGRFLVHTLLEGLASDEFAMFRRAFQGTILDEIYQRVIQDESRHVAMGIEYLKWAVERMNDDEIQELREHSKRIYDLTGIDQPGAFNWLGKLIGQSPDKIQKTFILRNRSRLNLILSRKGVKA</sequence>
<organism evidence="1 2">
    <name type="scientific">Alicyclobacillus ferrooxydans</name>
    <dbReference type="NCBI Taxonomy" id="471514"/>
    <lineage>
        <taxon>Bacteria</taxon>
        <taxon>Bacillati</taxon>
        <taxon>Bacillota</taxon>
        <taxon>Bacilli</taxon>
        <taxon>Bacillales</taxon>
        <taxon>Alicyclobacillaceae</taxon>
        <taxon>Alicyclobacillus</taxon>
    </lineage>
</organism>
<dbReference type="RefSeq" id="WP_054967415.1">
    <property type="nucleotide sequence ID" value="NZ_LJCO01000008.1"/>
</dbReference>
<dbReference type="EMBL" id="LJCO01000008">
    <property type="protein sequence ID" value="KPV45631.1"/>
    <property type="molecule type" value="Genomic_DNA"/>
</dbReference>
<accession>A0A0P9F2M8</accession>
<dbReference type="AlphaFoldDB" id="A0A0P9F2M8"/>
<dbReference type="CDD" id="cd00657">
    <property type="entry name" value="Ferritin_like"/>
    <property type="match status" value="1"/>
</dbReference>
<dbReference type="GO" id="GO:0016491">
    <property type="term" value="F:oxidoreductase activity"/>
    <property type="evidence" value="ECO:0007669"/>
    <property type="project" value="InterPro"/>
</dbReference>
<evidence type="ECO:0000313" key="2">
    <source>
        <dbReference type="Proteomes" id="UP000050482"/>
    </source>
</evidence>
<dbReference type="OrthoDB" id="5489780at2"/>
<dbReference type="InterPro" id="IPR012348">
    <property type="entry name" value="RNR-like"/>
</dbReference>
<dbReference type="InterPro" id="IPR009078">
    <property type="entry name" value="Ferritin-like_SF"/>
</dbReference>
<protein>
    <recommendedName>
        <fullName evidence="3">Ferritin-like domain-containing protein</fullName>
    </recommendedName>
</protein>
<name>A0A0P9F2M8_9BACL</name>
<evidence type="ECO:0000313" key="1">
    <source>
        <dbReference type="EMBL" id="KPV45631.1"/>
    </source>
</evidence>
<dbReference type="Gene3D" id="1.10.620.20">
    <property type="entry name" value="Ribonucleotide Reductase, subunit A"/>
    <property type="match status" value="1"/>
</dbReference>
<dbReference type="PATRIC" id="fig|471514.4.peg.312"/>
<keyword evidence="2" id="KW-1185">Reference proteome</keyword>
<comment type="caution">
    <text evidence="1">The sequence shown here is derived from an EMBL/GenBank/DDBJ whole genome shotgun (WGS) entry which is preliminary data.</text>
</comment>
<dbReference type="Proteomes" id="UP000050482">
    <property type="component" value="Unassembled WGS sequence"/>
</dbReference>
<gene>
    <name evidence="1" type="ORF">AN477_01570</name>
</gene>